<gene>
    <name evidence="2" type="ORF">ANE_LOCUS19893</name>
</gene>
<name>A0A565C723_9BRAS</name>
<dbReference type="Proteomes" id="UP000489600">
    <property type="component" value="Unassembled WGS sequence"/>
</dbReference>
<dbReference type="AlphaFoldDB" id="A0A565C723"/>
<evidence type="ECO:0000313" key="2">
    <source>
        <dbReference type="EMBL" id="VVB09449.1"/>
    </source>
</evidence>
<protein>
    <submittedName>
        <fullName evidence="2">Uncharacterized protein</fullName>
    </submittedName>
</protein>
<feature type="region of interest" description="Disordered" evidence="1">
    <location>
        <begin position="1"/>
        <end position="53"/>
    </location>
</feature>
<keyword evidence="3" id="KW-1185">Reference proteome</keyword>
<organism evidence="2 3">
    <name type="scientific">Arabis nemorensis</name>
    <dbReference type="NCBI Taxonomy" id="586526"/>
    <lineage>
        <taxon>Eukaryota</taxon>
        <taxon>Viridiplantae</taxon>
        <taxon>Streptophyta</taxon>
        <taxon>Embryophyta</taxon>
        <taxon>Tracheophyta</taxon>
        <taxon>Spermatophyta</taxon>
        <taxon>Magnoliopsida</taxon>
        <taxon>eudicotyledons</taxon>
        <taxon>Gunneridae</taxon>
        <taxon>Pentapetalae</taxon>
        <taxon>rosids</taxon>
        <taxon>malvids</taxon>
        <taxon>Brassicales</taxon>
        <taxon>Brassicaceae</taxon>
        <taxon>Arabideae</taxon>
        <taxon>Arabis</taxon>
    </lineage>
</organism>
<proteinExistence type="predicted"/>
<dbReference type="EMBL" id="CABITT030000006">
    <property type="protein sequence ID" value="VVB09449.1"/>
    <property type="molecule type" value="Genomic_DNA"/>
</dbReference>
<sequence>MESFKTVPVPSPESPDPGIDEAPAFDPQNPRIPSDAPSTGSLVSRPLPPTSGLRDSVIADPDLSLVFAERVSLVYALDSPFPCGTSL</sequence>
<comment type="caution">
    <text evidence="2">The sequence shown here is derived from an EMBL/GenBank/DDBJ whole genome shotgun (WGS) entry which is preliminary data.</text>
</comment>
<accession>A0A565C723</accession>
<reference evidence="2" key="1">
    <citation type="submission" date="2019-07" db="EMBL/GenBank/DDBJ databases">
        <authorList>
            <person name="Dittberner H."/>
        </authorList>
    </citation>
    <scope>NUCLEOTIDE SEQUENCE [LARGE SCALE GENOMIC DNA]</scope>
</reference>
<evidence type="ECO:0000313" key="3">
    <source>
        <dbReference type="Proteomes" id="UP000489600"/>
    </source>
</evidence>
<evidence type="ECO:0000256" key="1">
    <source>
        <dbReference type="SAM" id="MobiDB-lite"/>
    </source>
</evidence>